<reference evidence="1 2" key="1">
    <citation type="submission" date="2020-08" db="EMBL/GenBank/DDBJ databases">
        <title>Genomic Encyclopedia of Type Strains, Phase IV (KMG-IV): sequencing the most valuable type-strain genomes for metagenomic binning, comparative biology and taxonomic classification.</title>
        <authorList>
            <person name="Goeker M."/>
        </authorList>
    </citation>
    <scope>NUCLEOTIDE SEQUENCE [LARGE SCALE GENOMIC DNA]</scope>
    <source>
        <strain evidence="1 2">DSM 27057</strain>
    </source>
</reference>
<comment type="caution">
    <text evidence="1">The sequence shown here is derived from an EMBL/GenBank/DDBJ whole genome shotgun (WGS) entry which is preliminary data.</text>
</comment>
<protein>
    <submittedName>
        <fullName evidence="1">Uncharacterized protein</fullName>
    </submittedName>
</protein>
<evidence type="ECO:0000313" key="1">
    <source>
        <dbReference type="EMBL" id="MBB3953538.1"/>
    </source>
</evidence>
<keyword evidence="2" id="KW-1185">Reference proteome</keyword>
<gene>
    <name evidence="1" type="ORF">GGR38_000450</name>
</gene>
<proteinExistence type="predicted"/>
<sequence>MVGTDVDWVIIESLRRGDLALYGAAGFHFPNAAPIHGG</sequence>
<dbReference type="EMBL" id="JACIDX010000001">
    <property type="protein sequence ID" value="MBB3953538.1"/>
    <property type="molecule type" value="Genomic_DNA"/>
</dbReference>
<organism evidence="1 2">
    <name type="scientific">Novosphingobium sediminicola</name>
    <dbReference type="NCBI Taxonomy" id="563162"/>
    <lineage>
        <taxon>Bacteria</taxon>
        <taxon>Pseudomonadati</taxon>
        <taxon>Pseudomonadota</taxon>
        <taxon>Alphaproteobacteria</taxon>
        <taxon>Sphingomonadales</taxon>
        <taxon>Sphingomonadaceae</taxon>
        <taxon>Novosphingobium</taxon>
    </lineage>
</organism>
<dbReference type="AlphaFoldDB" id="A0A7W6CBI5"/>
<name>A0A7W6CBI5_9SPHN</name>
<accession>A0A7W6CBI5</accession>
<dbReference type="Proteomes" id="UP000548867">
    <property type="component" value="Unassembled WGS sequence"/>
</dbReference>
<evidence type="ECO:0000313" key="2">
    <source>
        <dbReference type="Proteomes" id="UP000548867"/>
    </source>
</evidence>